<sequence>MKVEIYCNLDFEGKPVTEVTIRAFKGKDRSLLGQYENNLFEGLLYVIANCITEVNGNAIDNAERKRLLIKRMERGDIFNLLYAIKKESKKGNAMIKISARCRNCGFEFQTEINSDELERKENRESKLLIELPEGFEKDGHVHKVVVMTKPTGELLIKMDKVPNNVEATKRGVISCVERVGEINAPAFTILDYDELSYTDIEAIETAWVENTGGVALRTEILCENPRCRKPFKTEVNLIDFFV</sequence>
<comment type="caution">
    <text evidence="1">The sequence shown here is derived from an EMBL/GenBank/DDBJ whole genome shotgun (WGS) entry which is preliminary data.</text>
</comment>
<evidence type="ECO:0000313" key="2">
    <source>
        <dbReference type="Proteomes" id="UP000179266"/>
    </source>
</evidence>
<organism evidence="1 2">
    <name type="scientific">Candidatus Schekmanbacteria bacterium RBG_13_48_7</name>
    <dbReference type="NCBI Taxonomy" id="1817878"/>
    <lineage>
        <taxon>Bacteria</taxon>
        <taxon>Candidatus Schekmaniibacteriota</taxon>
    </lineage>
</organism>
<dbReference type="Proteomes" id="UP000179266">
    <property type="component" value="Unassembled WGS sequence"/>
</dbReference>
<proteinExistence type="predicted"/>
<name>A0A1F7S158_9BACT</name>
<evidence type="ECO:0000313" key="1">
    <source>
        <dbReference type="EMBL" id="OGL47555.1"/>
    </source>
</evidence>
<dbReference type="Pfam" id="PF12322">
    <property type="entry name" value="T4_baseplate"/>
    <property type="match status" value="1"/>
</dbReference>
<accession>A0A1F7S158</accession>
<protein>
    <submittedName>
        <fullName evidence="1">Uncharacterized protein</fullName>
    </submittedName>
</protein>
<reference evidence="1 2" key="1">
    <citation type="journal article" date="2016" name="Nat. Commun.">
        <title>Thousands of microbial genomes shed light on interconnected biogeochemical processes in an aquifer system.</title>
        <authorList>
            <person name="Anantharaman K."/>
            <person name="Brown C.T."/>
            <person name="Hug L.A."/>
            <person name="Sharon I."/>
            <person name="Castelle C.J."/>
            <person name="Probst A.J."/>
            <person name="Thomas B.C."/>
            <person name="Singh A."/>
            <person name="Wilkins M.J."/>
            <person name="Karaoz U."/>
            <person name="Brodie E.L."/>
            <person name="Williams K.H."/>
            <person name="Hubbard S.S."/>
            <person name="Banfield J.F."/>
        </authorList>
    </citation>
    <scope>NUCLEOTIDE SEQUENCE [LARGE SCALE GENOMIC DNA]</scope>
</reference>
<dbReference type="EMBL" id="MGDD01000069">
    <property type="protein sequence ID" value="OGL47555.1"/>
    <property type="molecule type" value="Genomic_DNA"/>
</dbReference>
<gene>
    <name evidence="1" type="ORF">A2161_07200</name>
</gene>
<dbReference type="AlphaFoldDB" id="A0A1F7S158"/>
<dbReference type="InterPro" id="IPR024364">
    <property type="entry name" value="Baseplate_phage_T4-like"/>
</dbReference>